<reference evidence="2 3" key="1">
    <citation type="submission" date="2015-12" db="EMBL/GenBank/DDBJ databases">
        <title>Draft genome sequence of Moniliophthora roreri, the causal agent of frosty pod rot of cacao.</title>
        <authorList>
            <person name="Aime M.C."/>
            <person name="Diaz-Valderrama J.R."/>
            <person name="Kijpornyongpan T."/>
            <person name="Phillips-Mora W."/>
        </authorList>
    </citation>
    <scope>NUCLEOTIDE SEQUENCE [LARGE SCALE GENOMIC DNA]</scope>
    <source>
        <strain evidence="2 3">MCA 2952</strain>
    </source>
</reference>
<name>A0A0W0FG16_MONRR</name>
<evidence type="ECO:0000313" key="3">
    <source>
        <dbReference type="Proteomes" id="UP000054988"/>
    </source>
</evidence>
<dbReference type="Proteomes" id="UP000054988">
    <property type="component" value="Unassembled WGS sequence"/>
</dbReference>
<feature type="region of interest" description="Disordered" evidence="1">
    <location>
        <begin position="59"/>
        <end position="83"/>
    </location>
</feature>
<proteinExistence type="predicted"/>
<comment type="caution">
    <text evidence="2">The sequence shown here is derived from an EMBL/GenBank/DDBJ whole genome shotgun (WGS) entry which is preliminary data.</text>
</comment>
<accession>A0A0W0FG16</accession>
<sequence>MAGVSAAHRMGNIGRPFGFSDKQTDRLYDHGQFKILPSPISFALSTHYSLTLVNQRRAKNLPDMKPGQHGGRGSRSLRNEAMSTSAPAFSGFIILD</sequence>
<gene>
    <name evidence="2" type="ORF">WG66_12150</name>
</gene>
<evidence type="ECO:0000256" key="1">
    <source>
        <dbReference type="SAM" id="MobiDB-lite"/>
    </source>
</evidence>
<dbReference type="AlphaFoldDB" id="A0A0W0FG16"/>
<dbReference type="EMBL" id="LATX01001995">
    <property type="protein sequence ID" value="KTB35276.1"/>
    <property type="molecule type" value="Genomic_DNA"/>
</dbReference>
<organism evidence="2 3">
    <name type="scientific">Moniliophthora roreri</name>
    <name type="common">Frosty pod rot fungus</name>
    <name type="synonym">Monilia roreri</name>
    <dbReference type="NCBI Taxonomy" id="221103"/>
    <lineage>
        <taxon>Eukaryota</taxon>
        <taxon>Fungi</taxon>
        <taxon>Dikarya</taxon>
        <taxon>Basidiomycota</taxon>
        <taxon>Agaricomycotina</taxon>
        <taxon>Agaricomycetes</taxon>
        <taxon>Agaricomycetidae</taxon>
        <taxon>Agaricales</taxon>
        <taxon>Marasmiineae</taxon>
        <taxon>Marasmiaceae</taxon>
        <taxon>Moniliophthora</taxon>
    </lineage>
</organism>
<evidence type="ECO:0000313" key="2">
    <source>
        <dbReference type="EMBL" id="KTB35276.1"/>
    </source>
</evidence>
<protein>
    <submittedName>
        <fullName evidence="2">Uncharacterized protein</fullName>
    </submittedName>
</protein>